<feature type="transmembrane region" description="Helical" evidence="8">
    <location>
        <begin position="332"/>
        <end position="349"/>
    </location>
</feature>
<dbReference type="OrthoDB" id="9759690at2"/>
<dbReference type="KEGG" id="snep:Enr13x_45400"/>
<keyword evidence="11" id="KW-1185">Reference proteome</keyword>
<reference evidence="10 11" key="1">
    <citation type="submission" date="2019-03" db="EMBL/GenBank/DDBJ databases">
        <title>Deep-cultivation of Planctomycetes and their phenomic and genomic characterization uncovers novel biology.</title>
        <authorList>
            <person name="Wiegand S."/>
            <person name="Jogler M."/>
            <person name="Boedeker C."/>
            <person name="Pinto D."/>
            <person name="Vollmers J."/>
            <person name="Rivas-Marin E."/>
            <person name="Kohn T."/>
            <person name="Peeters S.H."/>
            <person name="Heuer A."/>
            <person name="Rast P."/>
            <person name="Oberbeckmann S."/>
            <person name="Bunk B."/>
            <person name="Jeske O."/>
            <person name="Meyerdierks A."/>
            <person name="Storesund J.E."/>
            <person name="Kallscheuer N."/>
            <person name="Luecker S."/>
            <person name="Lage O.M."/>
            <person name="Pohl T."/>
            <person name="Merkel B.J."/>
            <person name="Hornburger P."/>
            <person name="Mueller R.-W."/>
            <person name="Bruemmer F."/>
            <person name="Labrenz M."/>
            <person name="Spormann A.M."/>
            <person name="Op den Camp H."/>
            <person name="Overmann J."/>
            <person name="Amann R."/>
            <person name="Jetten M.S.M."/>
            <person name="Mascher T."/>
            <person name="Medema M.H."/>
            <person name="Devos D.P."/>
            <person name="Kaster A.-K."/>
            <person name="Ovreas L."/>
            <person name="Rohde M."/>
            <person name="Galperin M.Y."/>
            <person name="Jogler C."/>
        </authorList>
    </citation>
    <scope>NUCLEOTIDE SEQUENCE [LARGE SCALE GENOMIC DNA]</scope>
    <source>
        <strain evidence="10 11">Enr13</strain>
    </source>
</reference>
<dbReference type="PANTHER" id="PTHR13325">
    <property type="entry name" value="PROTEASE M50 MEMBRANE-BOUND TRANSCRIPTION FACTOR SITE 2 PROTEASE"/>
    <property type="match status" value="1"/>
</dbReference>
<organism evidence="10 11">
    <name type="scientific">Stieleria neptunia</name>
    <dbReference type="NCBI Taxonomy" id="2527979"/>
    <lineage>
        <taxon>Bacteria</taxon>
        <taxon>Pseudomonadati</taxon>
        <taxon>Planctomycetota</taxon>
        <taxon>Planctomycetia</taxon>
        <taxon>Pirellulales</taxon>
        <taxon>Pirellulaceae</taxon>
        <taxon>Stieleria</taxon>
    </lineage>
</organism>
<keyword evidence="6 8" id="KW-0472">Membrane</keyword>
<gene>
    <name evidence="10" type="ORF">Enr13x_45400</name>
</gene>
<dbReference type="EMBL" id="CP037423">
    <property type="protein sequence ID" value="QDV44672.1"/>
    <property type="molecule type" value="Genomic_DNA"/>
</dbReference>
<dbReference type="InterPro" id="IPR008915">
    <property type="entry name" value="Peptidase_M50"/>
</dbReference>
<feature type="transmembrane region" description="Helical" evidence="8">
    <location>
        <begin position="301"/>
        <end position="320"/>
    </location>
</feature>
<evidence type="ECO:0000313" key="10">
    <source>
        <dbReference type="EMBL" id="QDV44672.1"/>
    </source>
</evidence>
<evidence type="ECO:0000256" key="2">
    <source>
        <dbReference type="ARBA" id="ARBA00004127"/>
    </source>
</evidence>
<evidence type="ECO:0000256" key="1">
    <source>
        <dbReference type="ARBA" id="ARBA00001947"/>
    </source>
</evidence>
<name>A0A518HUZ9_9BACT</name>
<dbReference type="Proteomes" id="UP000319004">
    <property type="component" value="Chromosome"/>
</dbReference>
<dbReference type="GO" id="GO:0005737">
    <property type="term" value="C:cytoplasm"/>
    <property type="evidence" value="ECO:0007669"/>
    <property type="project" value="TreeGrafter"/>
</dbReference>
<comment type="subcellular location">
    <subcellularLocation>
        <location evidence="2">Endomembrane system</location>
        <topology evidence="2">Multi-pass membrane protein</topology>
    </subcellularLocation>
</comment>
<evidence type="ECO:0000256" key="5">
    <source>
        <dbReference type="ARBA" id="ARBA00022989"/>
    </source>
</evidence>
<dbReference type="RefSeq" id="WP_145388967.1">
    <property type="nucleotide sequence ID" value="NZ_CP037423.1"/>
</dbReference>
<evidence type="ECO:0000256" key="8">
    <source>
        <dbReference type="SAM" id="Phobius"/>
    </source>
</evidence>
<feature type="compositionally biased region" description="Polar residues" evidence="7">
    <location>
        <begin position="114"/>
        <end position="123"/>
    </location>
</feature>
<sequence>MDDQTNHSTPDGASVDPLSVVVQVDPALEFSSRGQGTQTVYVANDRRTGKFYRFGAREYHAVTLMDGERTLGVICRQLQRDGVLWSEVDVIAFAKELTQHRLAMVLTADRQARPTGQTSQSADQAAGETDTANSESEPVAGESAPAKTASAKTASAGAKRWGGMALRTFGGLLTQRFPLADGDRIATKLLPGFGFLFGIPAMVAWAVLVGAGVGVVWSNADAFSAEVRRVFDQQLWLVLAVMWCVLKLVHECGHAVCAKFHGVRVGRMGIMFFLFAPLAYVDVTDAWKLVRRRDRVQIALAGVYVELAIGAVAALLWWFCPVGFTKHLAAQVFLVAGPATLLVNANPLLRLDGYYVLSDLLEIPNLRAHGRKRLGAMIEALLFRIPMPESPLTGWRRDFAGIHALCSVVFQIVWMSGLVFAVATWAKGFGILIAVIAAMMWGVLPLLRWMYKIWTLEPRTGLVLNFYQRRLIGICTVVYLGVQYATVQSSPLARRVPVVVQFQEEQIARAPVDAFVTSVFVRCGDRVERGTLLLELEKPELVLQRDQLMDQRDVELAKAIQYRQRSELALSKVAQQNAESLARRLAEIDEQIDSMRIVATRAGKITTPATNQLLGRYVQQGEELLRVSDPQEKEILAIVAEDTLEAYNKASASKQVASIRLRGGVSITAPLQDLQPSASRSLPHPALAATVGGPLAVQMRQQSESNELVHPQLRSVLPLDPLTSLAVQSGQIGRLTIPDDRSLVSRIWDHLQSR</sequence>
<evidence type="ECO:0000256" key="6">
    <source>
        <dbReference type="ARBA" id="ARBA00023136"/>
    </source>
</evidence>
<evidence type="ECO:0000256" key="7">
    <source>
        <dbReference type="SAM" id="MobiDB-lite"/>
    </source>
</evidence>
<feature type="transmembrane region" description="Helical" evidence="8">
    <location>
        <begin position="193"/>
        <end position="215"/>
    </location>
</feature>
<feature type="compositionally biased region" description="Low complexity" evidence="7">
    <location>
        <begin position="143"/>
        <end position="152"/>
    </location>
</feature>
<dbReference type="PANTHER" id="PTHR13325:SF3">
    <property type="entry name" value="MEMBRANE-BOUND TRANSCRIPTION FACTOR SITE-2 PROTEASE"/>
    <property type="match status" value="1"/>
</dbReference>
<dbReference type="GO" id="GO:0012505">
    <property type="term" value="C:endomembrane system"/>
    <property type="evidence" value="ECO:0007669"/>
    <property type="project" value="UniProtKB-SubCell"/>
</dbReference>
<dbReference type="Pfam" id="PF02163">
    <property type="entry name" value="Peptidase_M50"/>
    <property type="match status" value="1"/>
</dbReference>
<accession>A0A518HUZ9</accession>
<feature type="transmembrane region" description="Helical" evidence="8">
    <location>
        <begin position="400"/>
        <end position="422"/>
    </location>
</feature>
<dbReference type="GO" id="GO:0004222">
    <property type="term" value="F:metalloendopeptidase activity"/>
    <property type="evidence" value="ECO:0007669"/>
    <property type="project" value="InterPro"/>
</dbReference>
<feature type="transmembrane region" description="Helical" evidence="8">
    <location>
        <begin position="235"/>
        <end position="253"/>
    </location>
</feature>
<feature type="transmembrane region" description="Helical" evidence="8">
    <location>
        <begin position="265"/>
        <end position="281"/>
    </location>
</feature>
<dbReference type="AlphaFoldDB" id="A0A518HUZ9"/>
<keyword evidence="5 8" id="KW-1133">Transmembrane helix</keyword>
<evidence type="ECO:0000256" key="4">
    <source>
        <dbReference type="ARBA" id="ARBA00022692"/>
    </source>
</evidence>
<evidence type="ECO:0000313" key="11">
    <source>
        <dbReference type="Proteomes" id="UP000319004"/>
    </source>
</evidence>
<evidence type="ECO:0000259" key="9">
    <source>
        <dbReference type="Pfam" id="PF02163"/>
    </source>
</evidence>
<feature type="transmembrane region" description="Helical" evidence="8">
    <location>
        <begin position="429"/>
        <end position="451"/>
    </location>
</feature>
<proteinExistence type="inferred from homology"/>
<comment type="cofactor">
    <cofactor evidence="1">
        <name>Zn(2+)</name>
        <dbReference type="ChEBI" id="CHEBI:29105"/>
    </cofactor>
</comment>
<evidence type="ECO:0000256" key="3">
    <source>
        <dbReference type="ARBA" id="ARBA00007931"/>
    </source>
</evidence>
<comment type="similarity">
    <text evidence="3">Belongs to the peptidase M50B family.</text>
</comment>
<feature type="region of interest" description="Disordered" evidence="7">
    <location>
        <begin position="111"/>
        <end position="152"/>
    </location>
</feature>
<keyword evidence="4 8" id="KW-0812">Transmembrane</keyword>
<dbReference type="GO" id="GO:0031293">
    <property type="term" value="P:membrane protein intracellular domain proteolysis"/>
    <property type="evidence" value="ECO:0007669"/>
    <property type="project" value="TreeGrafter"/>
</dbReference>
<feature type="domain" description="Peptidase M50" evidence="9">
    <location>
        <begin position="240"/>
        <end position="347"/>
    </location>
</feature>
<protein>
    <submittedName>
        <fullName evidence="10">Peptidase family M50</fullName>
    </submittedName>
</protein>
<dbReference type="GO" id="GO:0016020">
    <property type="term" value="C:membrane"/>
    <property type="evidence" value="ECO:0007669"/>
    <property type="project" value="InterPro"/>
</dbReference>
<dbReference type="InterPro" id="IPR001193">
    <property type="entry name" value="MBTPS2"/>
</dbReference>